<gene>
    <name evidence="2" type="primary">Necator_chrIV.g13427</name>
    <name evidence="2" type="ORF">RB195_000136</name>
</gene>
<reference evidence="2 3" key="1">
    <citation type="submission" date="2023-08" db="EMBL/GenBank/DDBJ databases">
        <title>A Necator americanus chromosomal reference genome.</title>
        <authorList>
            <person name="Ilik V."/>
            <person name="Petrzelkova K.J."/>
            <person name="Pardy F."/>
            <person name="Fuh T."/>
            <person name="Niatou-Singa F.S."/>
            <person name="Gouil Q."/>
            <person name="Baker L."/>
            <person name="Ritchie M.E."/>
            <person name="Jex A.R."/>
            <person name="Gazzola D."/>
            <person name="Li H."/>
            <person name="Toshio Fujiwara R."/>
            <person name="Zhan B."/>
            <person name="Aroian R.V."/>
            <person name="Pafco B."/>
            <person name="Schwarz E.M."/>
        </authorList>
    </citation>
    <scope>NUCLEOTIDE SEQUENCE [LARGE SCALE GENOMIC DNA]</scope>
    <source>
        <strain evidence="2 3">Aroian</strain>
        <tissue evidence="2">Whole animal</tissue>
    </source>
</reference>
<protein>
    <submittedName>
        <fullName evidence="2">Uncharacterized protein</fullName>
    </submittedName>
</protein>
<sequence>MPIRSHRLWKEGDSHLITRRLNWTVTHTHTSACHSLTLPRRARNVPEGADEPEFPILRGAIPMFPAPPVRAANPPPPRNFRRNSARLRAESPDTAIEYDQKELDALKRMREVAERQIKGLSLINDMRKDTSFVVVDDDVRAVREAEERYLIKELDAHLKAIDEGRINRPAMLLIMSPLCNYIDRLEIEVKNTRNLLSDIKNRQADLAAELEHVESIFRILERDSSQNNDQTKS</sequence>
<organism evidence="2 3">
    <name type="scientific">Necator americanus</name>
    <name type="common">Human hookworm</name>
    <dbReference type="NCBI Taxonomy" id="51031"/>
    <lineage>
        <taxon>Eukaryota</taxon>
        <taxon>Metazoa</taxon>
        <taxon>Ecdysozoa</taxon>
        <taxon>Nematoda</taxon>
        <taxon>Chromadorea</taxon>
        <taxon>Rhabditida</taxon>
        <taxon>Rhabditina</taxon>
        <taxon>Rhabditomorpha</taxon>
        <taxon>Strongyloidea</taxon>
        <taxon>Ancylostomatidae</taxon>
        <taxon>Bunostominae</taxon>
        <taxon>Necator</taxon>
    </lineage>
</organism>
<evidence type="ECO:0000313" key="2">
    <source>
        <dbReference type="EMBL" id="KAK6746680.1"/>
    </source>
</evidence>
<dbReference type="Proteomes" id="UP001303046">
    <property type="component" value="Unassembled WGS sequence"/>
</dbReference>
<keyword evidence="1" id="KW-0175">Coiled coil</keyword>
<evidence type="ECO:0000256" key="1">
    <source>
        <dbReference type="SAM" id="Coils"/>
    </source>
</evidence>
<comment type="caution">
    <text evidence="2">The sequence shown here is derived from an EMBL/GenBank/DDBJ whole genome shotgun (WGS) entry which is preliminary data.</text>
</comment>
<accession>A0ABR1D8Y9</accession>
<dbReference type="EMBL" id="JAVFWL010000004">
    <property type="protein sequence ID" value="KAK6746680.1"/>
    <property type="molecule type" value="Genomic_DNA"/>
</dbReference>
<feature type="coiled-coil region" evidence="1">
    <location>
        <begin position="96"/>
        <end position="123"/>
    </location>
</feature>
<proteinExistence type="predicted"/>
<name>A0ABR1D8Y9_NECAM</name>
<evidence type="ECO:0000313" key="3">
    <source>
        <dbReference type="Proteomes" id="UP001303046"/>
    </source>
</evidence>
<keyword evidence="3" id="KW-1185">Reference proteome</keyword>